<feature type="domain" description="Lumazine-binding" evidence="10">
    <location>
        <begin position="94"/>
        <end position="190"/>
    </location>
</feature>
<keyword evidence="6" id="KW-0808">Transferase</keyword>
<dbReference type="InterPro" id="IPR001783">
    <property type="entry name" value="Lumazine-bd"/>
</dbReference>
<dbReference type="Gene3D" id="2.40.30.20">
    <property type="match status" value="2"/>
</dbReference>
<dbReference type="InterPro" id="IPR026017">
    <property type="entry name" value="Lumazine-bd_dom"/>
</dbReference>
<evidence type="ECO:0000256" key="7">
    <source>
        <dbReference type="ARBA" id="ARBA00022737"/>
    </source>
</evidence>
<comment type="function">
    <text evidence="1">Catalyzes the dismutation of two molecules of 6,7-dimethyl-8-ribityllumazine, resulting in the formation of riboflavin and 5-amino-6-(D-ribitylamino)uracil.</text>
</comment>
<keyword evidence="5" id="KW-0686">Riboflavin biosynthesis</keyword>
<name>A0A1F5FUP0_9BACT</name>
<dbReference type="NCBIfam" id="TIGR00187">
    <property type="entry name" value="ribE"/>
    <property type="match status" value="1"/>
</dbReference>
<dbReference type="EC" id="2.5.1.9" evidence="3 8"/>
<evidence type="ECO:0000256" key="1">
    <source>
        <dbReference type="ARBA" id="ARBA00002803"/>
    </source>
</evidence>
<comment type="caution">
    <text evidence="11">The sequence shown here is derived from an EMBL/GenBank/DDBJ whole genome shotgun (WGS) entry which is preliminary data.</text>
</comment>
<dbReference type="PANTHER" id="PTHR21098">
    <property type="entry name" value="RIBOFLAVIN SYNTHASE ALPHA CHAIN"/>
    <property type="match status" value="1"/>
</dbReference>
<evidence type="ECO:0000256" key="9">
    <source>
        <dbReference type="PROSITE-ProRule" id="PRU00524"/>
    </source>
</evidence>
<accession>A0A1F5FUP0</accession>
<proteinExistence type="predicted"/>
<dbReference type="InterPro" id="IPR023366">
    <property type="entry name" value="ATP_synth_asu-like_sf"/>
</dbReference>
<dbReference type="EMBL" id="MFAU01000052">
    <property type="protein sequence ID" value="OGD83337.1"/>
    <property type="molecule type" value="Genomic_DNA"/>
</dbReference>
<dbReference type="Proteomes" id="UP000179252">
    <property type="component" value="Unassembled WGS sequence"/>
</dbReference>
<dbReference type="SUPFAM" id="SSF63380">
    <property type="entry name" value="Riboflavin synthase domain-like"/>
    <property type="match status" value="2"/>
</dbReference>
<evidence type="ECO:0000313" key="12">
    <source>
        <dbReference type="Proteomes" id="UP000179252"/>
    </source>
</evidence>
<dbReference type="GO" id="GO:0004746">
    <property type="term" value="F:riboflavin synthase activity"/>
    <property type="evidence" value="ECO:0007669"/>
    <property type="project" value="UniProtKB-UniRule"/>
</dbReference>
<comment type="pathway">
    <text evidence="2">Cofactor biosynthesis; riboflavin biosynthesis; riboflavin from 2-hydroxy-3-oxobutyl phosphate and 5-amino-6-(D-ribitylamino)uracil: step 2/2.</text>
</comment>
<keyword evidence="7" id="KW-0677">Repeat</keyword>
<evidence type="ECO:0000256" key="2">
    <source>
        <dbReference type="ARBA" id="ARBA00004887"/>
    </source>
</evidence>
<evidence type="ECO:0000259" key="10">
    <source>
        <dbReference type="PROSITE" id="PS51177"/>
    </source>
</evidence>
<dbReference type="NCBIfam" id="NF006767">
    <property type="entry name" value="PRK09289.1"/>
    <property type="match status" value="1"/>
</dbReference>
<feature type="domain" description="Lumazine-binding" evidence="10">
    <location>
        <begin position="1"/>
        <end position="93"/>
    </location>
</feature>
<feature type="repeat" description="Lumazine-binding" evidence="9">
    <location>
        <begin position="1"/>
        <end position="93"/>
    </location>
</feature>
<evidence type="ECO:0000256" key="3">
    <source>
        <dbReference type="ARBA" id="ARBA00012827"/>
    </source>
</evidence>
<gene>
    <name evidence="11" type="ORF">A2165_04310</name>
</gene>
<dbReference type="InterPro" id="IPR017938">
    <property type="entry name" value="Riboflavin_synthase-like_b-brl"/>
</dbReference>
<organism evidence="11 12">
    <name type="scientific">Candidatus Curtissbacteria bacterium RBG_13_40_7</name>
    <dbReference type="NCBI Taxonomy" id="1797706"/>
    <lineage>
        <taxon>Bacteria</taxon>
        <taxon>Candidatus Curtissiibacteriota</taxon>
    </lineage>
</organism>
<reference evidence="11 12" key="1">
    <citation type="journal article" date="2016" name="Nat. Commun.">
        <title>Thousands of microbial genomes shed light on interconnected biogeochemical processes in an aquifer system.</title>
        <authorList>
            <person name="Anantharaman K."/>
            <person name="Brown C.T."/>
            <person name="Hug L.A."/>
            <person name="Sharon I."/>
            <person name="Castelle C.J."/>
            <person name="Probst A.J."/>
            <person name="Thomas B.C."/>
            <person name="Singh A."/>
            <person name="Wilkins M.J."/>
            <person name="Karaoz U."/>
            <person name="Brodie E.L."/>
            <person name="Williams K.H."/>
            <person name="Hubbard S.S."/>
            <person name="Banfield J.F."/>
        </authorList>
    </citation>
    <scope>NUCLEOTIDE SEQUENCE [LARGE SCALE GENOMIC DNA]</scope>
</reference>
<dbReference type="FunFam" id="2.40.30.20:FF:000004">
    <property type="entry name" value="Riboflavin synthase, alpha subunit"/>
    <property type="match status" value="1"/>
</dbReference>
<evidence type="ECO:0000256" key="6">
    <source>
        <dbReference type="ARBA" id="ARBA00022679"/>
    </source>
</evidence>
<protein>
    <recommendedName>
        <fullName evidence="4 8">Riboflavin synthase</fullName>
        <ecNumber evidence="3 8">2.5.1.9</ecNumber>
    </recommendedName>
</protein>
<evidence type="ECO:0000313" key="11">
    <source>
        <dbReference type="EMBL" id="OGD83337.1"/>
    </source>
</evidence>
<dbReference type="PROSITE" id="PS51177">
    <property type="entry name" value="LUMAZINE_BIND"/>
    <property type="match status" value="2"/>
</dbReference>
<feature type="repeat" description="Lumazine-binding" evidence="9">
    <location>
        <begin position="94"/>
        <end position="190"/>
    </location>
</feature>
<dbReference type="PIRSF" id="PIRSF000498">
    <property type="entry name" value="Riboflavin_syn_A"/>
    <property type="match status" value="1"/>
</dbReference>
<dbReference type="CDD" id="cd00402">
    <property type="entry name" value="Riboflavin_synthase_like"/>
    <property type="match status" value="1"/>
</dbReference>
<dbReference type="AlphaFoldDB" id="A0A1F5FUP0"/>
<dbReference type="Pfam" id="PF00677">
    <property type="entry name" value="Lum_binding"/>
    <property type="match status" value="2"/>
</dbReference>
<dbReference type="PANTHER" id="PTHR21098:SF0">
    <property type="entry name" value="RIBOFLAVIN SYNTHASE"/>
    <property type="match status" value="1"/>
</dbReference>
<evidence type="ECO:0000256" key="5">
    <source>
        <dbReference type="ARBA" id="ARBA00022619"/>
    </source>
</evidence>
<evidence type="ECO:0000256" key="4">
    <source>
        <dbReference type="ARBA" id="ARBA00013950"/>
    </source>
</evidence>
<evidence type="ECO:0000256" key="8">
    <source>
        <dbReference type="NCBIfam" id="TIGR00187"/>
    </source>
</evidence>
<dbReference type="GO" id="GO:0009231">
    <property type="term" value="P:riboflavin biosynthetic process"/>
    <property type="evidence" value="ECO:0007669"/>
    <property type="project" value="UniProtKB-KW"/>
</dbReference>
<sequence>MFTGIISHLGKLEKVKGKEFTFSAGKSFCRNLKKSSSVAVNGACLTVVAKSKNTFSVDVMPETLNRTVLGDLKKGDLVNLELSLSASGRFEGHFVQGHVDGQATVVNIIKEGNSHLFKFRVDKSLTRYLVNKGSVAINGVSLTVIQAKNVFFTAGIIPYTWNNTTMKSLRVGDKVNIEVDILAKYVEKIGYRV</sequence>